<comment type="caution">
    <text evidence="13">The sequence shown here is derived from an EMBL/GenBank/DDBJ whole genome shotgun (WGS) entry which is preliminary data.</text>
</comment>
<dbReference type="Gene3D" id="1.10.287.130">
    <property type="match status" value="1"/>
</dbReference>
<evidence type="ECO:0000256" key="7">
    <source>
        <dbReference type="ARBA" id="ARBA00022777"/>
    </source>
</evidence>
<evidence type="ECO:0000256" key="4">
    <source>
        <dbReference type="ARBA" id="ARBA00022553"/>
    </source>
</evidence>
<evidence type="ECO:0000256" key="9">
    <source>
        <dbReference type="ARBA" id="ARBA00023012"/>
    </source>
</evidence>
<evidence type="ECO:0000313" key="13">
    <source>
        <dbReference type="EMBL" id="MBD7944677.1"/>
    </source>
</evidence>
<protein>
    <recommendedName>
        <fullName evidence="3">histidine kinase</fullName>
        <ecNumber evidence="3">2.7.13.3</ecNumber>
    </recommendedName>
</protein>
<dbReference type="Proteomes" id="UP000640786">
    <property type="component" value="Unassembled WGS sequence"/>
</dbReference>
<evidence type="ECO:0000313" key="14">
    <source>
        <dbReference type="Proteomes" id="UP000640786"/>
    </source>
</evidence>
<dbReference type="PROSITE" id="PS50109">
    <property type="entry name" value="HIS_KIN"/>
    <property type="match status" value="1"/>
</dbReference>
<dbReference type="InterPro" id="IPR003594">
    <property type="entry name" value="HATPase_dom"/>
</dbReference>
<feature type="coiled-coil region" evidence="10">
    <location>
        <begin position="304"/>
        <end position="331"/>
    </location>
</feature>
<dbReference type="InterPro" id="IPR003661">
    <property type="entry name" value="HisK_dim/P_dom"/>
</dbReference>
<evidence type="ECO:0000256" key="11">
    <source>
        <dbReference type="SAM" id="Phobius"/>
    </source>
</evidence>
<proteinExistence type="predicted"/>
<feature type="transmembrane region" description="Helical" evidence="11">
    <location>
        <begin position="236"/>
        <end position="260"/>
    </location>
</feature>
<dbReference type="RefSeq" id="WP_191697225.1">
    <property type="nucleotide sequence ID" value="NZ_JACSQO010000005.1"/>
</dbReference>
<keyword evidence="7 13" id="KW-0418">Kinase</keyword>
<keyword evidence="6" id="KW-0547">Nucleotide-binding</keyword>
<organism evidence="13 14">
    <name type="scientific">Psychrobacillus faecigallinarum</name>
    <dbReference type="NCBI Taxonomy" id="2762235"/>
    <lineage>
        <taxon>Bacteria</taxon>
        <taxon>Bacillati</taxon>
        <taxon>Bacillota</taxon>
        <taxon>Bacilli</taxon>
        <taxon>Bacillales</taxon>
        <taxon>Bacillaceae</taxon>
        <taxon>Psychrobacillus</taxon>
    </lineage>
</organism>
<dbReference type="InterPro" id="IPR036890">
    <property type="entry name" value="HATPase_C_sf"/>
</dbReference>
<accession>A0ABR8RAY0</accession>
<dbReference type="PANTHER" id="PTHR45453:SF1">
    <property type="entry name" value="PHOSPHATE REGULON SENSOR PROTEIN PHOR"/>
    <property type="match status" value="1"/>
</dbReference>
<dbReference type="CDD" id="cd00082">
    <property type="entry name" value="HisKA"/>
    <property type="match status" value="1"/>
</dbReference>
<dbReference type="InterPro" id="IPR036097">
    <property type="entry name" value="HisK_dim/P_sf"/>
</dbReference>
<gene>
    <name evidence="13" type="ORF">H9650_11175</name>
</gene>
<evidence type="ECO:0000256" key="5">
    <source>
        <dbReference type="ARBA" id="ARBA00022679"/>
    </source>
</evidence>
<feature type="transmembrane region" description="Helical" evidence="11">
    <location>
        <begin position="12"/>
        <end position="35"/>
    </location>
</feature>
<dbReference type="PRINTS" id="PR00344">
    <property type="entry name" value="BCTRLSENSOR"/>
</dbReference>
<dbReference type="InterPro" id="IPR050351">
    <property type="entry name" value="BphY/WalK/GraS-like"/>
</dbReference>
<dbReference type="GO" id="GO:0016301">
    <property type="term" value="F:kinase activity"/>
    <property type="evidence" value="ECO:0007669"/>
    <property type="project" value="UniProtKB-KW"/>
</dbReference>
<dbReference type="Gene3D" id="3.30.565.10">
    <property type="entry name" value="Histidine kinase-like ATPase, C-terminal domain"/>
    <property type="match status" value="1"/>
</dbReference>
<evidence type="ECO:0000256" key="2">
    <source>
        <dbReference type="ARBA" id="ARBA00004370"/>
    </source>
</evidence>
<sequence>MRLSSKISLRFLVYFVVFYAVLFLVTFGMFAYIIFDLLSKEAISDIRALEAFEIESDIAKQPDGSYVFSEDFIKLAKQNSGHLYLVDQAGEVLATTEQEILSIEWVAIQKQDHAVWELTDQLFLLFIENQPVDLLLGKLYINNKIQMNDELKKEFSSVDAAVEIYNQDGIREEILYGDVYKALSSMEIVTNSQDYFERKEITAFQTMENGKVLVVRMPNTNYHPFEPALIDTMKKLVFSILAFHLFLFIFTILFSIWIGYRFGRPLLYFLHRIEKLSVKDYDPPNDKRLRSPKSGRFKRKYRIYEEVDKSLARLANTLKSNEEKIIKTEKLREDWITGLSHDLKTPLSSIYGYSIMLSSNEYTWTPIEVQRFAKTMQEKSIYMNALIEDLTYTYQLKNDAIQLNKEKLNLFDFLRSYVYACDWNDIQEPIGNKDITVYLDAKLFERVLDNLVGNAVKHTPKGTKVHLEIYEKDSLACLVIRDEGPGIPKVALDNLFNRYYRGTNTTSEISGTGLGLAISKQLIEAHNGTILVESSKIGTLVTVTFPIE</sequence>
<keyword evidence="11" id="KW-0472">Membrane</keyword>
<comment type="subcellular location">
    <subcellularLocation>
        <location evidence="2">Membrane</location>
    </subcellularLocation>
</comment>
<dbReference type="SUPFAM" id="SSF55874">
    <property type="entry name" value="ATPase domain of HSP90 chaperone/DNA topoisomerase II/histidine kinase"/>
    <property type="match status" value="1"/>
</dbReference>
<dbReference type="EMBL" id="JACSQO010000005">
    <property type="protein sequence ID" value="MBD7944677.1"/>
    <property type="molecule type" value="Genomic_DNA"/>
</dbReference>
<comment type="catalytic activity">
    <reaction evidence="1">
        <text>ATP + protein L-histidine = ADP + protein N-phospho-L-histidine.</text>
        <dbReference type="EC" id="2.7.13.3"/>
    </reaction>
</comment>
<dbReference type="Pfam" id="PF00512">
    <property type="entry name" value="HisKA"/>
    <property type="match status" value="1"/>
</dbReference>
<dbReference type="Pfam" id="PF02518">
    <property type="entry name" value="HATPase_c"/>
    <property type="match status" value="1"/>
</dbReference>
<keyword evidence="10" id="KW-0175">Coiled coil</keyword>
<dbReference type="PANTHER" id="PTHR45453">
    <property type="entry name" value="PHOSPHATE REGULON SENSOR PROTEIN PHOR"/>
    <property type="match status" value="1"/>
</dbReference>
<keyword evidence="14" id="KW-1185">Reference proteome</keyword>
<dbReference type="InterPro" id="IPR005467">
    <property type="entry name" value="His_kinase_dom"/>
</dbReference>
<feature type="domain" description="Histidine kinase" evidence="12">
    <location>
        <begin position="338"/>
        <end position="548"/>
    </location>
</feature>
<keyword evidence="11" id="KW-1133">Transmembrane helix</keyword>
<evidence type="ECO:0000256" key="1">
    <source>
        <dbReference type="ARBA" id="ARBA00000085"/>
    </source>
</evidence>
<keyword evidence="8" id="KW-0067">ATP-binding</keyword>
<dbReference type="SMART" id="SM00388">
    <property type="entry name" value="HisKA"/>
    <property type="match status" value="1"/>
</dbReference>
<evidence type="ECO:0000256" key="10">
    <source>
        <dbReference type="SAM" id="Coils"/>
    </source>
</evidence>
<evidence type="ECO:0000256" key="3">
    <source>
        <dbReference type="ARBA" id="ARBA00012438"/>
    </source>
</evidence>
<keyword evidence="5" id="KW-0808">Transferase</keyword>
<dbReference type="EC" id="2.7.13.3" evidence="3"/>
<keyword evidence="9" id="KW-0902">Two-component regulatory system</keyword>
<keyword evidence="4" id="KW-0597">Phosphoprotein</keyword>
<name>A0ABR8RAY0_9BACI</name>
<evidence type="ECO:0000256" key="6">
    <source>
        <dbReference type="ARBA" id="ARBA00022741"/>
    </source>
</evidence>
<dbReference type="SMART" id="SM00387">
    <property type="entry name" value="HATPase_c"/>
    <property type="match status" value="1"/>
</dbReference>
<keyword evidence="11" id="KW-0812">Transmembrane</keyword>
<evidence type="ECO:0000256" key="8">
    <source>
        <dbReference type="ARBA" id="ARBA00022840"/>
    </source>
</evidence>
<dbReference type="SUPFAM" id="SSF47384">
    <property type="entry name" value="Homodimeric domain of signal transducing histidine kinase"/>
    <property type="match status" value="1"/>
</dbReference>
<reference evidence="13 14" key="1">
    <citation type="submission" date="2020-08" db="EMBL/GenBank/DDBJ databases">
        <title>A Genomic Blueprint of the Chicken Gut Microbiome.</title>
        <authorList>
            <person name="Gilroy R."/>
            <person name="Ravi A."/>
            <person name="Getino M."/>
            <person name="Pursley I."/>
            <person name="Horton D.L."/>
            <person name="Alikhan N.-F."/>
            <person name="Baker D."/>
            <person name="Gharbi K."/>
            <person name="Hall N."/>
            <person name="Watson M."/>
            <person name="Adriaenssens E.M."/>
            <person name="Foster-Nyarko E."/>
            <person name="Jarju S."/>
            <person name="Secka A."/>
            <person name="Antonio M."/>
            <person name="Oren A."/>
            <person name="Chaudhuri R."/>
            <person name="La Ragione R.M."/>
            <person name="Hildebrand F."/>
            <person name="Pallen M.J."/>
        </authorList>
    </citation>
    <scope>NUCLEOTIDE SEQUENCE [LARGE SCALE GENOMIC DNA]</scope>
    <source>
        <strain evidence="13 14">Sa2BUA9</strain>
    </source>
</reference>
<evidence type="ECO:0000259" key="12">
    <source>
        <dbReference type="PROSITE" id="PS50109"/>
    </source>
</evidence>
<dbReference type="InterPro" id="IPR004358">
    <property type="entry name" value="Sig_transdc_His_kin-like_C"/>
</dbReference>